<evidence type="ECO:0000313" key="1">
    <source>
        <dbReference type="EMBL" id="QHU13263.1"/>
    </source>
</evidence>
<organism evidence="1">
    <name type="scientific">viral metagenome</name>
    <dbReference type="NCBI Taxonomy" id="1070528"/>
    <lineage>
        <taxon>unclassified sequences</taxon>
        <taxon>metagenomes</taxon>
        <taxon>organismal metagenomes</taxon>
    </lineage>
</organism>
<dbReference type="EMBL" id="MN740816">
    <property type="protein sequence ID" value="QHU13263.1"/>
    <property type="molecule type" value="Genomic_DNA"/>
</dbReference>
<reference evidence="1" key="1">
    <citation type="journal article" date="2020" name="Nature">
        <title>Giant virus diversity and host interactions through global metagenomics.</title>
        <authorList>
            <person name="Schulz F."/>
            <person name="Roux S."/>
            <person name="Paez-Espino D."/>
            <person name="Jungbluth S."/>
            <person name="Walsh D.A."/>
            <person name="Denef V.J."/>
            <person name="McMahon K.D."/>
            <person name="Konstantinidis K.T."/>
            <person name="Eloe-Fadrosh E.A."/>
            <person name="Kyrpides N.C."/>
            <person name="Woyke T."/>
        </authorList>
    </citation>
    <scope>NUCLEOTIDE SEQUENCE</scope>
    <source>
        <strain evidence="1">GVMAG-S-1101178-127</strain>
    </source>
</reference>
<dbReference type="AlphaFoldDB" id="A0A6C0K742"/>
<name>A0A6C0K742_9ZZZZ</name>
<proteinExistence type="predicted"/>
<accession>A0A6C0K742</accession>
<sequence>MTQIMKPFTLADFEAARKERDYHIKAEDITVRLIYNDAIRKITTTGEEYYAFHTHIHDQAVRSGRIEKRIRDLFPDFLVKTDFVSYDEGPGLQRITITWGK</sequence>
<protein>
    <submittedName>
        <fullName evidence="1">Uncharacterized protein</fullName>
    </submittedName>
</protein>